<dbReference type="GO" id="GO:0030145">
    <property type="term" value="F:manganese ion binding"/>
    <property type="evidence" value="ECO:0007669"/>
    <property type="project" value="UniProtKB-UniRule"/>
</dbReference>
<keyword evidence="2 6" id="KW-0963">Cytoplasm</keyword>
<name>U4Q9C7_TEPAE</name>
<keyword evidence="10" id="KW-1185">Reference proteome</keyword>
<dbReference type="STRING" id="1209989.TepRe1_1991"/>
<dbReference type="PANTHER" id="PTHR21110">
    <property type="entry name" value="PHOSPHOPENTOMUTASE"/>
    <property type="match status" value="1"/>
</dbReference>
<dbReference type="HAMAP" id="MF_00740">
    <property type="entry name" value="Phosphopentomut"/>
    <property type="match status" value="1"/>
</dbReference>
<evidence type="ECO:0000259" key="8">
    <source>
        <dbReference type="Pfam" id="PF01676"/>
    </source>
</evidence>
<dbReference type="UniPathway" id="UPA00087">
    <property type="reaction ID" value="UER00173"/>
</dbReference>
<dbReference type="PIRSF" id="PIRSF001491">
    <property type="entry name" value="Ppentomutase"/>
    <property type="match status" value="1"/>
</dbReference>
<feature type="binding site" evidence="6">
    <location>
        <position position="339"/>
    </location>
    <ligand>
        <name>Mn(2+)</name>
        <dbReference type="ChEBI" id="CHEBI:29035"/>
        <label>2</label>
    </ligand>
</feature>
<sequence>MVIMINRVILIVLDSVGVGEMPDAAKYGDEGSNTLGNVAKAVGGLNMPNMQKLGIGNIIDVMGVPPLKQPAGAYGKAAEKSPGKDTTTGHWELAGVVLDRPFPVYPNGFPAEIINEFEKRTGTKVLGNKPASGTEIIQELGDEHVKTKNPIVYTSADSVFQIAAHEEVIPLEKLYEMCKIAREILQGEHAVARVIARPFIGESGNYVRTYNRADFSLKPPYETLLDKVVAAGMEVVGVGKIWDIFAGQGITKAIHTNGNMDGVNKTLMAMDELEQGLIFTNLVDYDMLYGHRNDAIGYARALEDFDKRLPEILTKLKKDDVLIITADHGCDPTTKSTDHSREYVPILVYGDVIKPDVDLKTLSCFSDIGQTVADFLGCEKLRNGISFKRVITYNL</sequence>
<dbReference type="FunFam" id="3.30.70.1250:FF:000001">
    <property type="entry name" value="Phosphopentomutase"/>
    <property type="match status" value="1"/>
</dbReference>
<comment type="catalytic activity">
    <reaction evidence="6">
        <text>2-deoxy-alpha-D-ribose 1-phosphate = 2-deoxy-D-ribose 5-phosphate</text>
        <dbReference type="Rhea" id="RHEA:27658"/>
        <dbReference type="ChEBI" id="CHEBI:57259"/>
        <dbReference type="ChEBI" id="CHEBI:62877"/>
        <dbReference type="EC" id="5.4.2.7"/>
    </reaction>
</comment>
<dbReference type="InterPro" id="IPR024052">
    <property type="entry name" value="Phosphopentomutase_DeoB_cap_sf"/>
</dbReference>
<evidence type="ECO:0000256" key="1">
    <source>
        <dbReference type="ARBA" id="ARBA00010373"/>
    </source>
</evidence>
<evidence type="ECO:0000256" key="5">
    <source>
        <dbReference type="ARBA" id="ARBA00023235"/>
    </source>
</evidence>
<protein>
    <recommendedName>
        <fullName evidence="6 7">Phosphopentomutase</fullName>
        <ecNumber evidence="6 7">5.4.2.7</ecNumber>
    </recommendedName>
    <alternativeName>
        <fullName evidence="6">Phosphodeoxyribomutase</fullName>
    </alternativeName>
</protein>
<dbReference type="EMBL" id="HF563609">
    <property type="protein sequence ID" value="CDI40903.1"/>
    <property type="molecule type" value="Genomic_DNA"/>
</dbReference>
<dbReference type="GO" id="GO:0009117">
    <property type="term" value="P:nucleotide metabolic process"/>
    <property type="evidence" value="ECO:0007669"/>
    <property type="project" value="UniProtKB-UniRule"/>
</dbReference>
<comment type="similarity">
    <text evidence="1 6">Belongs to the phosphopentomutase family.</text>
</comment>
<feature type="domain" description="Metalloenzyme" evidence="8">
    <location>
        <begin position="7"/>
        <end position="379"/>
    </location>
</feature>
<evidence type="ECO:0000313" key="10">
    <source>
        <dbReference type="Proteomes" id="UP000010802"/>
    </source>
</evidence>
<dbReference type="Proteomes" id="UP000010802">
    <property type="component" value="Chromosome"/>
</dbReference>
<dbReference type="InterPro" id="IPR010045">
    <property type="entry name" value="DeoB"/>
</dbReference>
<dbReference type="InterPro" id="IPR017850">
    <property type="entry name" value="Alkaline_phosphatase_core_sf"/>
</dbReference>
<dbReference type="Pfam" id="PF01676">
    <property type="entry name" value="Metalloenzyme"/>
    <property type="match status" value="1"/>
</dbReference>
<feature type="binding site" evidence="6">
    <location>
        <position position="14"/>
    </location>
    <ligand>
        <name>Mn(2+)</name>
        <dbReference type="ChEBI" id="CHEBI:29035"/>
        <label>1</label>
    </ligand>
</feature>
<dbReference type="Gene3D" id="3.40.720.10">
    <property type="entry name" value="Alkaline Phosphatase, subunit A"/>
    <property type="match status" value="1"/>
</dbReference>
<dbReference type="AlphaFoldDB" id="U4Q9C7"/>
<keyword evidence="5 6" id="KW-0413">Isomerase</keyword>
<dbReference type="PANTHER" id="PTHR21110:SF0">
    <property type="entry name" value="PHOSPHOPENTOMUTASE"/>
    <property type="match status" value="1"/>
</dbReference>
<evidence type="ECO:0000313" key="9">
    <source>
        <dbReference type="EMBL" id="CDI40903.1"/>
    </source>
</evidence>
<feature type="binding site" evidence="6">
    <location>
        <position position="327"/>
    </location>
    <ligand>
        <name>Mn(2+)</name>
        <dbReference type="ChEBI" id="CHEBI:29035"/>
        <label>1</label>
    </ligand>
</feature>
<comment type="pathway">
    <text evidence="6">Carbohydrate degradation; 2-deoxy-D-ribose 1-phosphate degradation; D-glyceraldehyde 3-phosphate and acetaldehyde from 2-deoxy-alpha-D-ribose 1-phosphate: step 1/2.</text>
</comment>
<comment type="catalytic activity">
    <reaction evidence="6">
        <text>alpha-D-ribose 1-phosphate = D-ribose 5-phosphate</text>
        <dbReference type="Rhea" id="RHEA:18793"/>
        <dbReference type="ChEBI" id="CHEBI:57720"/>
        <dbReference type="ChEBI" id="CHEBI:78346"/>
        <dbReference type="EC" id="5.4.2.7"/>
    </reaction>
</comment>
<evidence type="ECO:0000256" key="4">
    <source>
        <dbReference type="ARBA" id="ARBA00023211"/>
    </source>
</evidence>
<keyword evidence="4 6" id="KW-0464">Manganese</keyword>
<evidence type="ECO:0000256" key="3">
    <source>
        <dbReference type="ARBA" id="ARBA00022723"/>
    </source>
</evidence>
<feature type="binding site" evidence="6">
    <location>
        <position position="286"/>
    </location>
    <ligand>
        <name>Mn(2+)</name>
        <dbReference type="ChEBI" id="CHEBI:29035"/>
        <label>2</label>
    </ligand>
</feature>
<dbReference type="SUPFAM" id="SSF53649">
    <property type="entry name" value="Alkaline phosphatase-like"/>
    <property type="match status" value="1"/>
</dbReference>
<reference evidence="10" key="1">
    <citation type="journal article" date="2013" name="Genome Announc.">
        <title>First genome sequence of a syntrophic acetate-oxidizing bacterium, Tepidanaerobacter acetatoxydans strain Re1.</title>
        <authorList>
            <person name="Manzoor S."/>
            <person name="Bongcam-Rudloff E."/>
            <person name="Schnurer A."/>
            <person name="Muller B."/>
        </authorList>
    </citation>
    <scope>NUCLEOTIDE SEQUENCE [LARGE SCALE GENOMIC DNA]</scope>
    <source>
        <strain evidence="10">Re1</strain>
    </source>
</reference>
<feature type="binding site" evidence="6">
    <location>
        <position position="328"/>
    </location>
    <ligand>
        <name>Mn(2+)</name>
        <dbReference type="ChEBI" id="CHEBI:29035"/>
        <label>1</label>
    </ligand>
</feature>
<dbReference type="HOGENOM" id="CLU_053861_0_0_9"/>
<dbReference type="GO" id="GO:0008973">
    <property type="term" value="F:phosphopentomutase activity"/>
    <property type="evidence" value="ECO:0007669"/>
    <property type="project" value="UniProtKB-UniRule"/>
</dbReference>
<dbReference type="NCBIfam" id="TIGR01696">
    <property type="entry name" value="deoB"/>
    <property type="match status" value="1"/>
</dbReference>
<keyword evidence="3 6" id="KW-0479">Metal-binding</keyword>
<gene>
    <name evidence="9" type="primary">drm</name>
    <name evidence="6" type="synonym">deoB</name>
    <name evidence="9" type="ordered locus">TEPIRE1_2146</name>
</gene>
<comment type="subcellular location">
    <subcellularLocation>
        <location evidence="6">Cytoplasm</location>
    </subcellularLocation>
</comment>
<dbReference type="EC" id="5.4.2.7" evidence="6 7"/>
<dbReference type="GO" id="GO:0043094">
    <property type="term" value="P:metabolic compound salvage"/>
    <property type="evidence" value="ECO:0007669"/>
    <property type="project" value="UniProtKB-UniRule"/>
</dbReference>
<dbReference type="SUPFAM" id="SSF143856">
    <property type="entry name" value="DeoB insert domain-like"/>
    <property type="match status" value="1"/>
</dbReference>
<evidence type="ECO:0000256" key="6">
    <source>
        <dbReference type="HAMAP-Rule" id="MF_00740"/>
    </source>
</evidence>
<dbReference type="Gene3D" id="3.30.70.1250">
    <property type="entry name" value="Phosphopentomutase"/>
    <property type="match status" value="1"/>
</dbReference>
<dbReference type="InterPro" id="IPR006124">
    <property type="entry name" value="Metalloenzyme"/>
</dbReference>
<organism evidence="9 10">
    <name type="scientific">Tepidanaerobacter acetatoxydans (strain DSM 21804 / JCM 16047 / Re1)</name>
    <dbReference type="NCBI Taxonomy" id="1209989"/>
    <lineage>
        <taxon>Bacteria</taxon>
        <taxon>Bacillati</taxon>
        <taxon>Bacillota</taxon>
        <taxon>Clostridia</taxon>
        <taxon>Thermosediminibacterales</taxon>
        <taxon>Tepidanaerobacteraceae</taxon>
        <taxon>Tepidanaerobacter</taxon>
    </lineage>
</organism>
<evidence type="ECO:0000256" key="2">
    <source>
        <dbReference type="ARBA" id="ARBA00022490"/>
    </source>
</evidence>
<dbReference type="NCBIfam" id="NF003766">
    <property type="entry name" value="PRK05362.1"/>
    <property type="match status" value="1"/>
</dbReference>
<feature type="binding site" evidence="6">
    <location>
        <position position="291"/>
    </location>
    <ligand>
        <name>Mn(2+)</name>
        <dbReference type="ChEBI" id="CHEBI:29035"/>
        <label>2</label>
    </ligand>
</feature>
<dbReference type="GO" id="GO:0006015">
    <property type="term" value="P:5-phosphoribose 1-diphosphate biosynthetic process"/>
    <property type="evidence" value="ECO:0007669"/>
    <property type="project" value="UniProtKB-UniPathway"/>
</dbReference>
<dbReference type="GO" id="GO:0006018">
    <property type="term" value="P:2-deoxyribose 1-phosphate catabolic process"/>
    <property type="evidence" value="ECO:0007669"/>
    <property type="project" value="UniProtKB-UniRule"/>
</dbReference>
<dbReference type="GO" id="GO:0005829">
    <property type="term" value="C:cytosol"/>
    <property type="evidence" value="ECO:0007669"/>
    <property type="project" value="TreeGrafter"/>
</dbReference>
<comment type="function">
    <text evidence="6">Isomerase that catalyzes the conversion of deoxy-ribose 1-phosphate (dRib-1-P) and ribose 1-phosphate (Rib-1-P) to deoxy-ribose 5-phosphate (dRib-5-P) and ribose 5-phosphate (Rib-5-P), respectively.</text>
</comment>
<accession>U4Q9C7</accession>
<dbReference type="CDD" id="cd16009">
    <property type="entry name" value="PPM"/>
    <property type="match status" value="1"/>
</dbReference>
<dbReference type="KEGG" id="tae:TepiRe1_2146"/>
<evidence type="ECO:0000256" key="7">
    <source>
        <dbReference type="NCBIfam" id="TIGR01696"/>
    </source>
</evidence>
<dbReference type="GO" id="GO:0000287">
    <property type="term" value="F:magnesium ion binding"/>
    <property type="evidence" value="ECO:0007669"/>
    <property type="project" value="UniProtKB-UniRule"/>
</dbReference>
<comment type="cofactor">
    <cofactor evidence="6">
        <name>Mn(2+)</name>
        <dbReference type="ChEBI" id="CHEBI:29035"/>
    </cofactor>
    <text evidence="6">Binds 2 manganese ions.</text>
</comment>
<dbReference type="eggNOG" id="COG1015">
    <property type="taxonomic scope" value="Bacteria"/>
</dbReference>
<proteinExistence type="inferred from homology"/>